<dbReference type="GO" id="GO:0005524">
    <property type="term" value="F:ATP binding"/>
    <property type="evidence" value="ECO:0007669"/>
    <property type="project" value="UniProtKB-KW"/>
</dbReference>
<dbReference type="PANTHER" id="PTHR11274">
    <property type="entry name" value="RAD25/XP-B DNA REPAIR HELICASE"/>
    <property type="match status" value="1"/>
</dbReference>
<reference evidence="6" key="1">
    <citation type="submission" date="2018-10" db="EMBL/GenBank/DDBJ databases">
        <title>Hidden diversity of soil giant viruses.</title>
        <authorList>
            <person name="Schulz F."/>
            <person name="Alteio L."/>
            <person name="Goudeau D."/>
            <person name="Ryan E.M."/>
            <person name="Malmstrom R.R."/>
            <person name="Blanchard J."/>
            <person name="Woyke T."/>
        </authorList>
    </citation>
    <scope>NUCLEOTIDE SEQUENCE</scope>
    <source>
        <strain evidence="6">HYV1</strain>
    </source>
</reference>
<dbReference type="Pfam" id="PF04851">
    <property type="entry name" value="ResIII"/>
    <property type="match status" value="1"/>
</dbReference>
<evidence type="ECO:0000256" key="3">
    <source>
        <dbReference type="ARBA" id="ARBA00022806"/>
    </source>
</evidence>
<keyword evidence="1" id="KW-0547">Nucleotide-binding</keyword>
<dbReference type="GO" id="GO:0097550">
    <property type="term" value="C:transcription preinitiation complex"/>
    <property type="evidence" value="ECO:0007669"/>
    <property type="project" value="TreeGrafter"/>
</dbReference>
<dbReference type="GO" id="GO:0043138">
    <property type="term" value="F:3'-5' DNA helicase activity"/>
    <property type="evidence" value="ECO:0007669"/>
    <property type="project" value="TreeGrafter"/>
</dbReference>
<keyword evidence="3" id="KW-0347">Helicase</keyword>
<evidence type="ECO:0000259" key="5">
    <source>
        <dbReference type="PROSITE" id="PS51192"/>
    </source>
</evidence>
<organism evidence="6">
    <name type="scientific">Hyperionvirus sp</name>
    <dbReference type="NCBI Taxonomy" id="2487770"/>
    <lineage>
        <taxon>Viruses</taxon>
        <taxon>Varidnaviria</taxon>
        <taxon>Bamfordvirae</taxon>
        <taxon>Nucleocytoviricota</taxon>
        <taxon>Megaviricetes</taxon>
        <taxon>Imitervirales</taxon>
        <taxon>Mimiviridae</taxon>
        <taxon>Klosneuvirinae</taxon>
    </lineage>
</organism>
<accession>A0A3G5AAU3</accession>
<dbReference type="SUPFAM" id="SSF52540">
    <property type="entry name" value="P-loop containing nucleoside triphosphate hydrolases"/>
    <property type="match status" value="2"/>
</dbReference>
<dbReference type="Gene3D" id="3.40.50.300">
    <property type="entry name" value="P-loop containing nucleotide triphosphate hydrolases"/>
    <property type="match status" value="2"/>
</dbReference>
<dbReference type="GO" id="GO:0003677">
    <property type="term" value="F:DNA binding"/>
    <property type="evidence" value="ECO:0007669"/>
    <property type="project" value="InterPro"/>
</dbReference>
<dbReference type="EMBL" id="MK072385">
    <property type="protein sequence ID" value="AYV82943.1"/>
    <property type="molecule type" value="Genomic_DNA"/>
</dbReference>
<sequence length="734" mass="86800">MNQLEVIKRRLDEIFKDFVKHDSDNCKGMLMDEYNIDSDAYDFIRDMDEKWVQCFHDMIDRNVHKNLSYEEIIGKFKWDTQKGFYKYLFHDILEEDKPIIIDDPDMAKEIETFKWRTNQEKAIIAMEKGNFKSGLNCQIMGSGKTYIMLRAIARHYEIHKKPKTYIIMCSRKEILEKMFYSTDEDETRTTKARWKEWKEHKVIDMDKFDFIDCVTTETTREIDLVSGDKPKIVIINNDYVNNKIKLTDGAINFPGFTAANIPFVLLDECHSVSAKQFHKVLHAIKYKLKIPIIGFSATPIRDKNKKSMPQIKDIFSISIDEMEEDKKVNIYSIYDMIDAIKDDVILPPRIIYIEGKKCKQSPGKLDVDGTRLVIKSVLDDIIPELPYMKLIMWAKNVRSMEDWAKYIKAEYGDFTVYCTSYLDKIDKKNPQTPLDKYYLEKEYAILICVNKCKEGSDIPYIDCGVDLDGVKNGSLTASLQKKGRLMRPDKEGKKERAVIIETFISEENQNQSHMTIEKVLEYYKVILGLQDEKTSTEFYEKYLELINNTDFDPVKKEITINIDKNEKHQMKMKFVLIQNDVDWGDLKKQIMKQVERNLEISSEEKFNMILAKIKELGIFTRESDFWKVYNGLTSEYKNEHNLPSNIYDEYKDIIDKKTWYDLLGYDTSIWYQNKNVMIKKIRNKIRKVNKLPIERIYRQMRKIDTKLPPYPQELYRLGGFINFEQILDDEIGYI</sequence>
<dbReference type="InterPro" id="IPR027417">
    <property type="entry name" value="P-loop_NTPase"/>
</dbReference>
<dbReference type="PANTHER" id="PTHR11274:SF13">
    <property type="entry name" value="HELICASE A859L-RELATED"/>
    <property type="match status" value="1"/>
</dbReference>
<dbReference type="InterPro" id="IPR050615">
    <property type="entry name" value="ATP-dep_DNA_Helicase"/>
</dbReference>
<dbReference type="PROSITE" id="PS51192">
    <property type="entry name" value="HELICASE_ATP_BIND_1"/>
    <property type="match status" value="1"/>
</dbReference>
<dbReference type="CDD" id="cd18785">
    <property type="entry name" value="SF2_C"/>
    <property type="match status" value="1"/>
</dbReference>
<dbReference type="GO" id="GO:0006367">
    <property type="term" value="P:transcription initiation at RNA polymerase II promoter"/>
    <property type="evidence" value="ECO:0007669"/>
    <property type="project" value="TreeGrafter"/>
</dbReference>
<evidence type="ECO:0000256" key="1">
    <source>
        <dbReference type="ARBA" id="ARBA00022741"/>
    </source>
</evidence>
<dbReference type="InterPro" id="IPR006935">
    <property type="entry name" value="Helicase/UvrB_N"/>
</dbReference>
<keyword evidence="4" id="KW-0067">ATP-binding</keyword>
<dbReference type="GO" id="GO:0016787">
    <property type="term" value="F:hydrolase activity"/>
    <property type="evidence" value="ECO:0007669"/>
    <property type="project" value="UniProtKB-KW"/>
</dbReference>
<gene>
    <name evidence="6" type="ORF">Hyperionvirus3_89</name>
</gene>
<evidence type="ECO:0000313" key="6">
    <source>
        <dbReference type="EMBL" id="AYV82943.1"/>
    </source>
</evidence>
<proteinExistence type="predicted"/>
<feature type="domain" description="Helicase ATP-binding" evidence="5">
    <location>
        <begin position="125"/>
        <end position="317"/>
    </location>
</feature>
<dbReference type="SMART" id="SM00487">
    <property type="entry name" value="DEXDc"/>
    <property type="match status" value="1"/>
</dbReference>
<name>A0A3G5AAU3_9VIRU</name>
<dbReference type="InterPro" id="IPR014001">
    <property type="entry name" value="Helicase_ATP-bd"/>
</dbReference>
<protein>
    <submittedName>
        <fullName evidence="6">Type III restriction enzyme, res subunit</fullName>
    </submittedName>
</protein>
<evidence type="ECO:0000256" key="4">
    <source>
        <dbReference type="ARBA" id="ARBA00022840"/>
    </source>
</evidence>
<keyword evidence="2" id="KW-0378">Hydrolase</keyword>
<evidence type="ECO:0000256" key="2">
    <source>
        <dbReference type="ARBA" id="ARBA00022801"/>
    </source>
</evidence>